<dbReference type="GO" id="GO:0015948">
    <property type="term" value="P:methanogenesis"/>
    <property type="evidence" value="ECO:0007669"/>
    <property type="project" value="InterPro"/>
</dbReference>
<keyword evidence="2" id="KW-0489">Methyltransferase</keyword>
<dbReference type="InterPro" id="IPR038601">
    <property type="entry name" value="MttB-like_sf"/>
</dbReference>
<dbReference type="OrthoDB" id="5418352at2"/>
<dbReference type="AlphaFoldDB" id="A0A3G1KQG8"/>
<organism evidence="4 5">
    <name type="scientific">Formimonas warabiya</name>
    <dbReference type="NCBI Taxonomy" id="1761012"/>
    <lineage>
        <taxon>Bacteria</taxon>
        <taxon>Bacillati</taxon>
        <taxon>Bacillota</taxon>
        <taxon>Clostridia</taxon>
        <taxon>Eubacteriales</taxon>
        <taxon>Peptococcaceae</taxon>
        <taxon>Candidatus Formimonas</taxon>
    </lineage>
</organism>
<evidence type="ECO:0008006" key="6">
    <source>
        <dbReference type="Google" id="ProtNLM"/>
    </source>
</evidence>
<dbReference type="GO" id="GO:0032259">
    <property type="term" value="P:methylation"/>
    <property type="evidence" value="ECO:0007669"/>
    <property type="project" value="UniProtKB-KW"/>
</dbReference>
<accession>A0A3G1KQG8</accession>
<gene>
    <name evidence="4" type="ORF">DCMF_07925</name>
</gene>
<evidence type="ECO:0000313" key="5">
    <source>
        <dbReference type="Proteomes" id="UP000323521"/>
    </source>
</evidence>
<protein>
    <recommendedName>
        <fullName evidence="6">Trimethylamine methyltransferase</fullName>
    </recommendedName>
</protein>
<name>A0A3G1KQG8_FORW1</name>
<reference evidence="4 5" key="1">
    <citation type="submission" date="2016-10" db="EMBL/GenBank/DDBJ databases">
        <title>Complete Genome Sequence of Peptococcaceae strain DCMF.</title>
        <authorList>
            <person name="Edwards R.J."/>
            <person name="Holland S.I."/>
            <person name="Deshpande N.P."/>
            <person name="Wong Y.K."/>
            <person name="Ertan H."/>
            <person name="Manefield M."/>
            <person name="Russell T.L."/>
            <person name="Lee M.J."/>
        </authorList>
    </citation>
    <scope>NUCLEOTIDE SEQUENCE [LARGE SCALE GENOMIC DNA]</scope>
    <source>
        <strain evidence="4 5">DCMF</strain>
    </source>
</reference>
<dbReference type="Proteomes" id="UP000323521">
    <property type="component" value="Chromosome"/>
</dbReference>
<dbReference type="InterPro" id="IPR010426">
    <property type="entry name" value="MTTB_MeTrfase"/>
</dbReference>
<evidence type="ECO:0000256" key="2">
    <source>
        <dbReference type="ARBA" id="ARBA00022603"/>
    </source>
</evidence>
<dbReference type="Gene3D" id="3.20.20.480">
    <property type="entry name" value="Trimethylamine methyltransferase-like"/>
    <property type="match status" value="1"/>
</dbReference>
<keyword evidence="3" id="KW-0808">Transferase</keyword>
<dbReference type="Pfam" id="PF06253">
    <property type="entry name" value="MTTB"/>
    <property type="match status" value="1"/>
</dbReference>
<proteinExistence type="inferred from homology"/>
<evidence type="ECO:0000313" key="4">
    <source>
        <dbReference type="EMBL" id="ATW24713.1"/>
    </source>
</evidence>
<dbReference type="EMBL" id="CP017634">
    <property type="protein sequence ID" value="ATW24713.1"/>
    <property type="molecule type" value="Genomic_DNA"/>
</dbReference>
<dbReference type="PROSITE" id="PS51257">
    <property type="entry name" value="PROKAR_LIPOPROTEIN"/>
    <property type="match status" value="1"/>
</dbReference>
<keyword evidence="5" id="KW-1185">Reference proteome</keyword>
<dbReference type="GO" id="GO:0008168">
    <property type="term" value="F:methyltransferase activity"/>
    <property type="evidence" value="ECO:0007669"/>
    <property type="project" value="UniProtKB-KW"/>
</dbReference>
<evidence type="ECO:0000256" key="1">
    <source>
        <dbReference type="ARBA" id="ARBA00007137"/>
    </source>
</evidence>
<dbReference type="KEGG" id="fwa:DCMF_07925"/>
<sequence length="326" mass="35088">MKRNTAAGYNTWVGCGVQLFSDNDLEAIHSNTLEVMGKTGINVQSPKAMDIFEQGGAKVDREKQNVKIPAYMVEEAVRTAPGKVLMAGRDPKNDVILEYGRVNFIPFGTGVMVVDENGEYRKSTKKDICQLATITDALDQMDFCFDTVIPRDVDQRTVCYHSFEGHINNTTKHVFTSPEDTHSAQVLIEMAGKVIGGKEKLKDRPIITGGGCPISPLSWSEGLCESMIEYAKAELPFLLVSMAMAGGTSPVTLAGTLVTQNAELLTGVVLSQLVQKGAPVIYGSSTTNLDLRKAMATVGSPELSLISSAVAKLAQFYNLPSFVAGG</sequence>
<evidence type="ECO:0000256" key="3">
    <source>
        <dbReference type="ARBA" id="ARBA00022679"/>
    </source>
</evidence>
<comment type="similarity">
    <text evidence="1">Belongs to the trimethylamine methyltransferase family.</text>
</comment>